<evidence type="ECO:0000313" key="4">
    <source>
        <dbReference type="EMBL" id="QOS68482.1"/>
    </source>
</evidence>
<dbReference type="Gene3D" id="1.10.10.10">
    <property type="entry name" value="Winged helix-like DNA-binding domain superfamily/Winged helix DNA-binding domain"/>
    <property type="match status" value="1"/>
</dbReference>
<proteinExistence type="predicted"/>
<protein>
    <submittedName>
        <fullName evidence="4">Helix-turn-helix transcriptional regulator</fullName>
    </submittedName>
</protein>
<evidence type="ECO:0000313" key="5">
    <source>
        <dbReference type="Proteomes" id="UP000478463"/>
    </source>
</evidence>
<keyword evidence="2" id="KW-0238">DNA-binding</keyword>
<dbReference type="InterPro" id="IPR036388">
    <property type="entry name" value="WH-like_DNA-bd_sf"/>
</dbReference>
<sequence>MKKTTVDVVVPIRFMGMGVYLAWIYSVQFGGLLFASEGSLPASETWFSISNLANALCLILCAVFARRLAPLSKRRGIPWIAGGAMAVGTLATPLAAAGAIPGIVLVAGSAVAGVGLGLVILLWCEFYATLPTRKVTVYYSASFVLAVVLHLGITLLADPVDVIVTAALPLASAGMFALSHRAASPAPEQEEEPHDDDAGRDRLRWSFPWRPVLLMAAYSFAFNFSRTTGSDVSEAGMIGVALIAIVVLIAGLFFFERFDVRHLYRIALPLMVAGMLVQPFLEGSALTLSGILLNASHAGFIILTMIVLSNICYRYGVVALWLFGITRAARVVASVIGGQVGTLVWTAHDPTVLMLATNLVAIGLVAACMGFLNERELETTWGITPVEPRCDLEPAPRPPLTNYYEAFVNRCAQIARMYGLTRREEEVLACLAQGKSVPRIEQELVISNGTAKSHVRHIYAKLDIHSRDELIALVGMDDPKTLSLEDPRKE</sequence>
<dbReference type="SMART" id="SM00421">
    <property type="entry name" value="HTH_LUXR"/>
    <property type="match status" value="1"/>
</dbReference>
<dbReference type="Pfam" id="PF00196">
    <property type="entry name" value="GerE"/>
    <property type="match status" value="1"/>
</dbReference>
<dbReference type="EMBL" id="CP063310">
    <property type="protein sequence ID" value="QOS68482.1"/>
    <property type="molecule type" value="Genomic_DNA"/>
</dbReference>
<reference evidence="4 5" key="1">
    <citation type="submission" date="2020-10" db="EMBL/GenBank/DDBJ databases">
        <title>Eggerthella sp. nov., isolated from human feces.</title>
        <authorList>
            <person name="Yajun G."/>
        </authorList>
    </citation>
    <scope>NUCLEOTIDE SEQUENCE [LARGE SCALE GENOMIC DNA]</scope>
    <source>
        <strain evidence="4 5">HF-1101</strain>
    </source>
</reference>
<dbReference type="GO" id="GO:0003677">
    <property type="term" value="F:DNA binding"/>
    <property type="evidence" value="ECO:0007669"/>
    <property type="project" value="UniProtKB-KW"/>
</dbReference>
<dbReference type="InterPro" id="IPR036259">
    <property type="entry name" value="MFS_trans_sf"/>
</dbReference>
<evidence type="ECO:0000256" key="1">
    <source>
        <dbReference type="ARBA" id="ARBA00023015"/>
    </source>
</evidence>
<dbReference type="InterPro" id="IPR000792">
    <property type="entry name" value="Tscrpt_reg_LuxR_C"/>
</dbReference>
<dbReference type="KEGG" id="egd:GS424_001000"/>
<accession>A0A6L7IVL3</accession>
<name>A0A6L7IVL3_9ACTN</name>
<dbReference type="InterPro" id="IPR016032">
    <property type="entry name" value="Sig_transdc_resp-reg_C-effctor"/>
</dbReference>
<dbReference type="SUPFAM" id="SSF103473">
    <property type="entry name" value="MFS general substrate transporter"/>
    <property type="match status" value="1"/>
</dbReference>
<keyword evidence="1" id="KW-0805">Transcription regulation</keyword>
<dbReference type="PROSITE" id="PS50043">
    <property type="entry name" value="HTH_LUXR_2"/>
    <property type="match status" value="1"/>
</dbReference>
<gene>
    <name evidence="4" type="ORF">GS424_001000</name>
</gene>
<dbReference type="GO" id="GO:0006355">
    <property type="term" value="P:regulation of DNA-templated transcription"/>
    <property type="evidence" value="ECO:0007669"/>
    <property type="project" value="InterPro"/>
</dbReference>
<dbReference type="Proteomes" id="UP000478463">
    <property type="component" value="Chromosome"/>
</dbReference>
<evidence type="ECO:0000256" key="2">
    <source>
        <dbReference type="ARBA" id="ARBA00023125"/>
    </source>
</evidence>
<evidence type="ECO:0000256" key="3">
    <source>
        <dbReference type="ARBA" id="ARBA00023163"/>
    </source>
</evidence>
<organism evidence="4 5">
    <name type="scientific">Eggerthella guodeyinii</name>
    <dbReference type="NCBI Taxonomy" id="2690837"/>
    <lineage>
        <taxon>Bacteria</taxon>
        <taxon>Bacillati</taxon>
        <taxon>Actinomycetota</taxon>
        <taxon>Coriobacteriia</taxon>
        <taxon>Eggerthellales</taxon>
        <taxon>Eggerthellaceae</taxon>
        <taxon>Eggerthella</taxon>
    </lineage>
</organism>
<dbReference type="PANTHER" id="PTHR44688">
    <property type="entry name" value="DNA-BINDING TRANSCRIPTIONAL ACTIVATOR DEVR_DOSR"/>
    <property type="match status" value="1"/>
</dbReference>
<dbReference type="PRINTS" id="PR00038">
    <property type="entry name" value="HTHLUXR"/>
</dbReference>
<dbReference type="CDD" id="cd06170">
    <property type="entry name" value="LuxR_C_like"/>
    <property type="match status" value="1"/>
</dbReference>
<keyword evidence="3" id="KW-0804">Transcription</keyword>
<dbReference type="SUPFAM" id="SSF46894">
    <property type="entry name" value="C-terminal effector domain of the bipartite response regulators"/>
    <property type="match status" value="1"/>
</dbReference>
<dbReference type="PANTHER" id="PTHR44688:SF16">
    <property type="entry name" value="DNA-BINDING TRANSCRIPTIONAL ACTIVATOR DEVR_DOSR"/>
    <property type="match status" value="1"/>
</dbReference>
<dbReference type="RefSeq" id="WP_160942151.1">
    <property type="nucleotide sequence ID" value="NZ_CP063310.1"/>
</dbReference>
<dbReference type="AlphaFoldDB" id="A0A6L7IVL3"/>